<keyword evidence="6" id="KW-0233">DNA recombination</keyword>
<dbReference type="GO" id="GO:0006310">
    <property type="term" value="P:DNA recombination"/>
    <property type="evidence" value="ECO:0007669"/>
    <property type="project" value="UniProtKB-KW"/>
</dbReference>
<evidence type="ECO:0000313" key="11">
    <source>
        <dbReference type="Proteomes" id="UP000282574"/>
    </source>
</evidence>
<protein>
    <submittedName>
        <fullName evidence="10">Transposase</fullName>
    </submittedName>
</protein>
<keyword evidence="3" id="KW-0479">Metal-binding</keyword>
<dbReference type="InterPro" id="IPR001959">
    <property type="entry name" value="Transposase"/>
</dbReference>
<dbReference type="AlphaFoldDB" id="A0AB37UD89"/>
<feature type="domain" description="Probable transposase IS891/IS1136/IS1341" evidence="7">
    <location>
        <begin position="198"/>
        <end position="300"/>
    </location>
</feature>
<dbReference type="Pfam" id="PF12323">
    <property type="entry name" value="HTH_OrfB_IS605"/>
    <property type="match status" value="1"/>
</dbReference>
<gene>
    <name evidence="10" type="ORF">DSM107010_53840</name>
</gene>
<keyword evidence="11" id="KW-1185">Reference proteome</keyword>
<sequence length="423" mass="48876">MRVAYQYRLLPTTEQKAAMDRWLDMLRLQYNWLLGERFRWWEENRCDINACPLICHLPELRDNPDYYSQKRSLVQLKQDRPWYARVYSQVLQDCVTRVKLAFDRFIKGDSKGNRSGQPRFKGKNRYRSFTYTQIDISDIKDNRISLSKIGWVKLVLHRPIPDRFKAKTAIVTKKSDGWYVTITLVDESVPTSSIEIIPTPDNSIALDLGLEKFAALDTGEFVDIPQHFRKSEAKLAKLQQKVATRKKGSRARKLLNRRIGRLHQQIARQRKQFHFETAKQVMQKALVVFVEDLAVKNMSKRCKPKQDEEGNYVANRQSSKSGLNKSIADAGWAQFIDILSFKAESAGGKVVKVNPKNTSQFCSNCLNVVPKTLKERWHDYDRCNLSIDRDTNSAILINKVGLGVVLTIKRSRRNSREAHAVAS</sequence>
<dbReference type="GO" id="GO:0046872">
    <property type="term" value="F:metal ion binding"/>
    <property type="evidence" value="ECO:0007669"/>
    <property type="project" value="UniProtKB-KW"/>
</dbReference>
<dbReference type="Pfam" id="PF01385">
    <property type="entry name" value="OrfB_IS605"/>
    <property type="match status" value="1"/>
</dbReference>
<comment type="similarity">
    <text evidence="1">In the C-terminal section; belongs to the transposase 35 family.</text>
</comment>
<dbReference type="NCBIfam" id="NF040570">
    <property type="entry name" value="guided_TnpB"/>
    <property type="match status" value="1"/>
</dbReference>
<feature type="domain" description="Cas12f1-like TNB" evidence="8">
    <location>
        <begin position="332"/>
        <end position="397"/>
    </location>
</feature>
<evidence type="ECO:0000313" key="10">
    <source>
        <dbReference type="EMBL" id="RUT05854.1"/>
    </source>
</evidence>
<proteinExistence type="inferred from homology"/>
<evidence type="ECO:0000256" key="6">
    <source>
        <dbReference type="ARBA" id="ARBA00023172"/>
    </source>
</evidence>
<dbReference type="RefSeq" id="WP_127024391.1">
    <property type="nucleotide sequence ID" value="NZ_JAVKZF010000004.1"/>
</dbReference>
<dbReference type="GO" id="GO:0003677">
    <property type="term" value="F:DNA binding"/>
    <property type="evidence" value="ECO:0007669"/>
    <property type="project" value="UniProtKB-KW"/>
</dbReference>
<evidence type="ECO:0000259" key="7">
    <source>
        <dbReference type="Pfam" id="PF01385"/>
    </source>
</evidence>
<dbReference type="InterPro" id="IPR021027">
    <property type="entry name" value="Transposase_put_HTH"/>
</dbReference>
<evidence type="ECO:0000259" key="9">
    <source>
        <dbReference type="Pfam" id="PF12323"/>
    </source>
</evidence>
<reference evidence="10 11" key="1">
    <citation type="journal article" date="2019" name="Genome Biol. Evol.">
        <title>Day and night: Metabolic profiles and evolutionary relationships of six axenic non-marine cyanobacteria.</title>
        <authorList>
            <person name="Will S.E."/>
            <person name="Henke P."/>
            <person name="Boedeker C."/>
            <person name="Huang S."/>
            <person name="Brinkmann H."/>
            <person name="Rohde M."/>
            <person name="Jarek M."/>
            <person name="Friedl T."/>
            <person name="Seufert S."/>
            <person name="Schumacher M."/>
            <person name="Overmann J."/>
            <person name="Neumann-Schaal M."/>
            <person name="Petersen J."/>
        </authorList>
    </citation>
    <scope>NUCLEOTIDE SEQUENCE [LARGE SCALE GENOMIC DNA]</scope>
    <source>
        <strain evidence="10 11">SAG 39.79</strain>
    </source>
</reference>
<dbReference type="Pfam" id="PF07282">
    <property type="entry name" value="Cas12f1-like_TNB"/>
    <property type="match status" value="1"/>
</dbReference>
<evidence type="ECO:0000256" key="2">
    <source>
        <dbReference type="ARBA" id="ARBA00022578"/>
    </source>
</evidence>
<accession>A0AB37UD89</accession>
<dbReference type="EMBL" id="RSCK01000072">
    <property type="protein sequence ID" value="RUT05854.1"/>
    <property type="molecule type" value="Genomic_DNA"/>
</dbReference>
<feature type="domain" description="Transposase putative helix-turn-helix" evidence="9">
    <location>
        <begin position="1"/>
        <end position="45"/>
    </location>
</feature>
<evidence type="ECO:0000256" key="1">
    <source>
        <dbReference type="ARBA" id="ARBA00008761"/>
    </source>
</evidence>
<evidence type="ECO:0000256" key="4">
    <source>
        <dbReference type="ARBA" id="ARBA00022833"/>
    </source>
</evidence>
<keyword evidence="5" id="KW-0238">DNA-binding</keyword>
<keyword evidence="2" id="KW-0815">Transposition</keyword>
<evidence type="ECO:0000256" key="5">
    <source>
        <dbReference type="ARBA" id="ARBA00023125"/>
    </source>
</evidence>
<dbReference type="InterPro" id="IPR010095">
    <property type="entry name" value="Cas12f1-like_TNB"/>
</dbReference>
<evidence type="ECO:0000256" key="3">
    <source>
        <dbReference type="ARBA" id="ARBA00022723"/>
    </source>
</evidence>
<dbReference type="Proteomes" id="UP000282574">
    <property type="component" value="Unassembled WGS sequence"/>
</dbReference>
<evidence type="ECO:0000259" key="8">
    <source>
        <dbReference type="Pfam" id="PF07282"/>
    </source>
</evidence>
<organism evidence="10 11">
    <name type="scientific">Chroococcidiopsis cubana SAG 39.79</name>
    <dbReference type="NCBI Taxonomy" id="388085"/>
    <lineage>
        <taxon>Bacteria</taxon>
        <taxon>Bacillati</taxon>
        <taxon>Cyanobacteriota</taxon>
        <taxon>Cyanophyceae</taxon>
        <taxon>Chroococcidiopsidales</taxon>
        <taxon>Chroococcidiopsidaceae</taxon>
        <taxon>Chroococcidiopsis</taxon>
    </lineage>
</organism>
<dbReference type="GO" id="GO:0032196">
    <property type="term" value="P:transposition"/>
    <property type="evidence" value="ECO:0007669"/>
    <property type="project" value="UniProtKB-KW"/>
</dbReference>
<keyword evidence="4" id="KW-0862">Zinc</keyword>
<comment type="caution">
    <text evidence="10">The sequence shown here is derived from an EMBL/GenBank/DDBJ whole genome shotgun (WGS) entry which is preliminary data.</text>
</comment>
<name>A0AB37UD89_9CYAN</name>